<reference evidence="2 3" key="1">
    <citation type="submission" date="2024-02" db="EMBL/GenBank/DDBJ databases">
        <title>De novo assembly and annotation of 12 fungi associated with fruit tree decline syndrome in Ontario, Canada.</title>
        <authorList>
            <person name="Sulman M."/>
            <person name="Ellouze W."/>
            <person name="Ilyukhin E."/>
        </authorList>
    </citation>
    <scope>NUCLEOTIDE SEQUENCE [LARGE SCALE GENOMIC DNA]</scope>
    <source>
        <strain evidence="2 3">M97-236</strain>
    </source>
</reference>
<evidence type="ECO:0000313" key="3">
    <source>
        <dbReference type="Proteomes" id="UP001521222"/>
    </source>
</evidence>
<evidence type="ECO:0000313" key="2">
    <source>
        <dbReference type="EMBL" id="KAL1599964.1"/>
    </source>
</evidence>
<sequence>MAEQAAKKLPLRRTSFTAYPTPPADKLEFHGETLDFIAEFASLADVPGAAKHLDPACADARDFEEKYGKWHRAPPLPQNKPVLPPMPTSPVPSPMPTLTPRFREVPPPVPRRSPVVPIIQPSTYAGATGVGTSTTPAVQPSQGISIGAQPSIGKTAVAADVAAKAKAHADHGVQAQVRQNDAEQARKIRAAKKEDLKAKEDELKAKEDELKAKEDELKAKEEEKKAKAEEKKAKEEAAAAETEKK</sequence>
<name>A0ABR3R6A0_9PLEO</name>
<proteinExistence type="predicted"/>
<accession>A0ABR3R6A0</accession>
<protein>
    <submittedName>
        <fullName evidence="2">Uncharacterized protein</fullName>
    </submittedName>
</protein>
<comment type="caution">
    <text evidence="2">The sequence shown here is derived from an EMBL/GenBank/DDBJ whole genome shotgun (WGS) entry which is preliminary data.</text>
</comment>
<feature type="region of interest" description="Disordered" evidence="1">
    <location>
        <begin position="166"/>
        <end position="245"/>
    </location>
</feature>
<dbReference type="Proteomes" id="UP001521222">
    <property type="component" value="Unassembled WGS sequence"/>
</dbReference>
<feature type="compositionally biased region" description="Basic and acidic residues" evidence="1">
    <location>
        <begin position="180"/>
        <end position="245"/>
    </location>
</feature>
<evidence type="ECO:0000256" key="1">
    <source>
        <dbReference type="SAM" id="MobiDB-lite"/>
    </source>
</evidence>
<gene>
    <name evidence="2" type="ORF">SLS59_006037</name>
</gene>
<keyword evidence="3" id="KW-1185">Reference proteome</keyword>
<dbReference type="EMBL" id="JAKIXB020000019">
    <property type="protein sequence ID" value="KAL1599964.1"/>
    <property type="molecule type" value="Genomic_DNA"/>
</dbReference>
<organism evidence="2 3">
    <name type="scientific">Nothophoma quercina</name>
    <dbReference type="NCBI Taxonomy" id="749835"/>
    <lineage>
        <taxon>Eukaryota</taxon>
        <taxon>Fungi</taxon>
        <taxon>Dikarya</taxon>
        <taxon>Ascomycota</taxon>
        <taxon>Pezizomycotina</taxon>
        <taxon>Dothideomycetes</taxon>
        <taxon>Pleosporomycetidae</taxon>
        <taxon>Pleosporales</taxon>
        <taxon>Pleosporineae</taxon>
        <taxon>Didymellaceae</taxon>
        <taxon>Nothophoma</taxon>
    </lineage>
</organism>
<feature type="region of interest" description="Disordered" evidence="1">
    <location>
        <begin position="1"/>
        <end position="23"/>
    </location>
</feature>